<gene>
    <name evidence="6" type="ORF">HNR46_002669</name>
</gene>
<dbReference type="InterPro" id="IPR036388">
    <property type="entry name" value="WH-like_DNA-bd_sf"/>
</dbReference>
<dbReference type="Pfam" id="PF00126">
    <property type="entry name" value="HTH_1"/>
    <property type="match status" value="1"/>
</dbReference>
<dbReference type="Gene3D" id="3.40.190.290">
    <property type="match status" value="1"/>
</dbReference>
<dbReference type="InterPro" id="IPR000847">
    <property type="entry name" value="LysR_HTH_N"/>
</dbReference>
<evidence type="ECO:0000256" key="2">
    <source>
        <dbReference type="ARBA" id="ARBA00023015"/>
    </source>
</evidence>
<proteinExistence type="inferred from homology"/>
<dbReference type="PROSITE" id="PS50931">
    <property type="entry name" value="HTH_LYSR"/>
    <property type="match status" value="1"/>
</dbReference>
<dbReference type="Proteomes" id="UP000557717">
    <property type="component" value="Unassembled WGS sequence"/>
</dbReference>
<evidence type="ECO:0000313" key="6">
    <source>
        <dbReference type="EMBL" id="MBB5352424.1"/>
    </source>
</evidence>
<protein>
    <submittedName>
        <fullName evidence="6">DNA-binding transcriptional LysR family regulator</fullName>
    </submittedName>
</protein>
<dbReference type="EMBL" id="JACHFD010000012">
    <property type="protein sequence ID" value="MBB5352424.1"/>
    <property type="molecule type" value="Genomic_DNA"/>
</dbReference>
<dbReference type="SUPFAM" id="SSF53850">
    <property type="entry name" value="Periplasmic binding protein-like II"/>
    <property type="match status" value="1"/>
</dbReference>
<dbReference type="InterPro" id="IPR036390">
    <property type="entry name" value="WH_DNA-bd_sf"/>
</dbReference>
<dbReference type="PRINTS" id="PR00039">
    <property type="entry name" value="HTHLYSR"/>
</dbReference>
<dbReference type="GO" id="GO:0003677">
    <property type="term" value="F:DNA binding"/>
    <property type="evidence" value="ECO:0007669"/>
    <property type="project" value="UniProtKB-KW"/>
</dbReference>
<dbReference type="Gene3D" id="1.10.10.10">
    <property type="entry name" value="Winged helix-like DNA-binding domain superfamily/Winged helix DNA-binding domain"/>
    <property type="match status" value="1"/>
</dbReference>
<dbReference type="PANTHER" id="PTHR30346:SF28">
    <property type="entry name" value="HTH-TYPE TRANSCRIPTIONAL REGULATOR CYNR"/>
    <property type="match status" value="1"/>
</dbReference>
<name>A0A840VA32_9BACT</name>
<sequence length="297" mass="33618">MHLRWLKYFVAVAEYENVTRAAVQLHVAQPAVSRQIRQLEDELGVELFSRQAQSIHLTEAGRFFLIEAKAVIHRLEKAFARVRQFDAMTTIELHVGYVPAFTASFLPKVLEDMAATFPSVKISLYDLCTERMMTGLINKQLDVSLLVNPFGNALEGLDYHEVSSHEPELVTHKNHPLALAEQVSIEEIAQLPLLAFSKSGYPEYIQWLERMLSSEKSWHIYAECDTVPSMVVMLEAQRGVTLAQKGFHGHSQGKLVGIPVRESERFNISFGVATRIHEDSIAAQKFRDFVLEAKGRL</sequence>
<dbReference type="FunFam" id="1.10.10.10:FF:000001">
    <property type="entry name" value="LysR family transcriptional regulator"/>
    <property type="match status" value="1"/>
</dbReference>
<dbReference type="SUPFAM" id="SSF46785">
    <property type="entry name" value="Winged helix' DNA-binding domain"/>
    <property type="match status" value="1"/>
</dbReference>
<evidence type="ECO:0000256" key="3">
    <source>
        <dbReference type="ARBA" id="ARBA00023125"/>
    </source>
</evidence>
<dbReference type="GO" id="GO:0032993">
    <property type="term" value="C:protein-DNA complex"/>
    <property type="evidence" value="ECO:0007669"/>
    <property type="project" value="TreeGrafter"/>
</dbReference>
<dbReference type="RefSeq" id="WP_184019452.1">
    <property type="nucleotide sequence ID" value="NZ_JACHFD010000012.1"/>
</dbReference>
<keyword evidence="4" id="KW-0804">Transcription</keyword>
<evidence type="ECO:0000313" key="7">
    <source>
        <dbReference type="Proteomes" id="UP000557717"/>
    </source>
</evidence>
<feature type="domain" description="HTH lysR-type" evidence="5">
    <location>
        <begin position="1"/>
        <end position="58"/>
    </location>
</feature>
<comment type="caution">
    <text evidence="6">The sequence shown here is derived from an EMBL/GenBank/DDBJ whole genome shotgun (WGS) entry which is preliminary data.</text>
</comment>
<dbReference type="GO" id="GO:0003700">
    <property type="term" value="F:DNA-binding transcription factor activity"/>
    <property type="evidence" value="ECO:0007669"/>
    <property type="project" value="InterPro"/>
</dbReference>
<dbReference type="InterPro" id="IPR005119">
    <property type="entry name" value="LysR_subst-bd"/>
</dbReference>
<keyword evidence="3 6" id="KW-0238">DNA-binding</keyword>
<reference evidence="6 7" key="1">
    <citation type="submission" date="2020-08" db="EMBL/GenBank/DDBJ databases">
        <title>Genomic Encyclopedia of Type Strains, Phase IV (KMG-IV): sequencing the most valuable type-strain genomes for metagenomic binning, comparative biology and taxonomic classification.</title>
        <authorList>
            <person name="Goeker M."/>
        </authorList>
    </citation>
    <scope>NUCLEOTIDE SEQUENCE [LARGE SCALE GENOMIC DNA]</scope>
    <source>
        <strain evidence="6 7">YC6886</strain>
    </source>
</reference>
<dbReference type="Pfam" id="PF03466">
    <property type="entry name" value="LysR_substrate"/>
    <property type="match status" value="1"/>
</dbReference>
<evidence type="ECO:0000256" key="1">
    <source>
        <dbReference type="ARBA" id="ARBA00009437"/>
    </source>
</evidence>
<dbReference type="AlphaFoldDB" id="A0A840VA32"/>
<evidence type="ECO:0000256" key="4">
    <source>
        <dbReference type="ARBA" id="ARBA00023163"/>
    </source>
</evidence>
<evidence type="ECO:0000259" key="5">
    <source>
        <dbReference type="PROSITE" id="PS50931"/>
    </source>
</evidence>
<accession>A0A840VA32</accession>
<dbReference type="PANTHER" id="PTHR30346">
    <property type="entry name" value="TRANSCRIPTIONAL DUAL REGULATOR HCAR-RELATED"/>
    <property type="match status" value="1"/>
</dbReference>
<keyword evidence="2" id="KW-0805">Transcription regulation</keyword>
<keyword evidence="7" id="KW-1185">Reference proteome</keyword>
<organism evidence="6 7">
    <name type="scientific">Haloferula luteola</name>
    <dbReference type="NCBI Taxonomy" id="595692"/>
    <lineage>
        <taxon>Bacteria</taxon>
        <taxon>Pseudomonadati</taxon>
        <taxon>Verrucomicrobiota</taxon>
        <taxon>Verrucomicrobiia</taxon>
        <taxon>Verrucomicrobiales</taxon>
        <taxon>Verrucomicrobiaceae</taxon>
        <taxon>Haloferula</taxon>
    </lineage>
</organism>
<dbReference type="CDD" id="cd05466">
    <property type="entry name" value="PBP2_LTTR_substrate"/>
    <property type="match status" value="1"/>
</dbReference>
<comment type="similarity">
    <text evidence="1">Belongs to the LysR transcriptional regulatory family.</text>
</comment>